<protein>
    <submittedName>
        <fullName evidence="2">Uncharacterized protein</fullName>
    </submittedName>
</protein>
<dbReference type="EMBL" id="CAKMRJ010005745">
    <property type="protein sequence ID" value="CAH1451268.1"/>
    <property type="molecule type" value="Genomic_DNA"/>
</dbReference>
<feature type="region of interest" description="Disordered" evidence="1">
    <location>
        <begin position="53"/>
        <end position="74"/>
    </location>
</feature>
<evidence type="ECO:0000313" key="2">
    <source>
        <dbReference type="EMBL" id="CAH1451268.1"/>
    </source>
</evidence>
<evidence type="ECO:0000256" key="1">
    <source>
        <dbReference type="SAM" id="MobiDB-lite"/>
    </source>
</evidence>
<keyword evidence="3" id="KW-1185">Reference proteome</keyword>
<dbReference type="AlphaFoldDB" id="A0AAU9PLR0"/>
<gene>
    <name evidence="2" type="ORF">LVIROSA_LOCUS36635</name>
</gene>
<sequence>MLQSLHLSKINITKPFFHLTLNISSSLLLPSSDNIHNLRRPYHRRLCSGDLPLSSPVSTAPPPPPSPLLTSATTINHPPPYPILGEYPYLHQILLDPHQKSPDLHQI</sequence>
<evidence type="ECO:0000313" key="3">
    <source>
        <dbReference type="Proteomes" id="UP001157418"/>
    </source>
</evidence>
<comment type="caution">
    <text evidence="2">The sequence shown here is derived from an EMBL/GenBank/DDBJ whole genome shotgun (WGS) entry which is preliminary data.</text>
</comment>
<organism evidence="2 3">
    <name type="scientific">Lactuca virosa</name>
    <dbReference type="NCBI Taxonomy" id="75947"/>
    <lineage>
        <taxon>Eukaryota</taxon>
        <taxon>Viridiplantae</taxon>
        <taxon>Streptophyta</taxon>
        <taxon>Embryophyta</taxon>
        <taxon>Tracheophyta</taxon>
        <taxon>Spermatophyta</taxon>
        <taxon>Magnoliopsida</taxon>
        <taxon>eudicotyledons</taxon>
        <taxon>Gunneridae</taxon>
        <taxon>Pentapetalae</taxon>
        <taxon>asterids</taxon>
        <taxon>campanulids</taxon>
        <taxon>Asterales</taxon>
        <taxon>Asteraceae</taxon>
        <taxon>Cichorioideae</taxon>
        <taxon>Cichorieae</taxon>
        <taxon>Lactucinae</taxon>
        <taxon>Lactuca</taxon>
    </lineage>
</organism>
<accession>A0AAU9PLR0</accession>
<reference evidence="2 3" key="1">
    <citation type="submission" date="2022-01" db="EMBL/GenBank/DDBJ databases">
        <authorList>
            <person name="Xiong W."/>
            <person name="Schranz E."/>
        </authorList>
    </citation>
    <scope>NUCLEOTIDE SEQUENCE [LARGE SCALE GENOMIC DNA]</scope>
</reference>
<dbReference type="Proteomes" id="UP001157418">
    <property type="component" value="Unassembled WGS sequence"/>
</dbReference>
<name>A0AAU9PLR0_9ASTR</name>
<proteinExistence type="predicted"/>